<dbReference type="InterPro" id="IPR001991">
    <property type="entry name" value="Na-dicarboxylate_symporter"/>
</dbReference>
<organism evidence="8 9">
    <name type="scientific">Tsuneonella dongtanensis</name>
    <dbReference type="NCBI Taxonomy" id="692370"/>
    <lineage>
        <taxon>Bacteria</taxon>
        <taxon>Pseudomonadati</taxon>
        <taxon>Pseudomonadota</taxon>
        <taxon>Alphaproteobacteria</taxon>
        <taxon>Sphingomonadales</taxon>
        <taxon>Erythrobacteraceae</taxon>
        <taxon>Tsuneonella</taxon>
    </lineage>
</organism>
<dbReference type="InterPro" id="IPR036458">
    <property type="entry name" value="Na:dicarbo_symporter_sf"/>
</dbReference>
<feature type="transmembrane region" description="Helical" evidence="7">
    <location>
        <begin position="96"/>
        <end position="118"/>
    </location>
</feature>
<keyword evidence="5 7" id="KW-1133">Transmembrane helix</keyword>
<dbReference type="PANTHER" id="PTHR42865">
    <property type="entry name" value="PROTON/GLUTAMATE-ASPARTATE SYMPORTER"/>
    <property type="match status" value="1"/>
</dbReference>
<dbReference type="SUPFAM" id="SSF118215">
    <property type="entry name" value="Proton glutamate symport protein"/>
    <property type="match status" value="1"/>
</dbReference>
<evidence type="ECO:0000256" key="6">
    <source>
        <dbReference type="ARBA" id="ARBA00023136"/>
    </source>
</evidence>
<dbReference type="PRINTS" id="PR00173">
    <property type="entry name" value="EDTRNSPORT"/>
</dbReference>
<proteinExistence type="predicted"/>
<accession>A0A1B2A909</accession>
<protein>
    <submittedName>
        <fullName evidence="8">C4-dicarboxylate transport protein</fullName>
    </submittedName>
</protein>
<evidence type="ECO:0000313" key="9">
    <source>
        <dbReference type="Proteomes" id="UP000092932"/>
    </source>
</evidence>
<evidence type="ECO:0000256" key="7">
    <source>
        <dbReference type="SAM" id="Phobius"/>
    </source>
</evidence>
<name>A0A1B2A909_9SPHN</name>
<dbReference type="EMBL" id="CP016591">
    <property type="protein sequence ID" value="ANY18545.1"/>
    <property type="molecule type" value="Genomic_DNA"/>
</dbReference>
<evidence type="ECO:0000256" key="2">
    <source>
        <dbReference type="ARBA" id="ARBA00022448"/>
    </source>
</evidence>
<dbReference type="PANTHER" id="PTHR42865:SF7">
    <property type="entry name" value="PROTON_GLUTAMATE-ASPARTATE SYMPORTER"/>
    <property type="match status" value="1"/>
</dbReference>
<dbReference type="AlphaFoldDB" id="A0A1B2A909"/>
<feature type="transmembrane region" description="Helical" evidence="7">
    <location>
        <begin position="228"/>
        <end position="254"/>
    </location>
</feature>
<dbReference type="Proteomes" id="UP000092932">
    <property type="component" value="Chromosome"/>
</dbReference>
<reference evidence="8 9" key="1">
    <citation type="submission" date="2016-07" db="EMBL/GenBank/DDBJ databases">
        <title>Complete genome sequence of Altererythrobacter dongtanensis KCTC 22672, a type strain with esterase isolated from tidal flat.</title>
        <authorList>
            <person name="Cheng H."/>
            <person name="Wu Y.-H."/>
            <person name="Zhou P."/>
            <person name="Huo Y.-Y."/>
            <person name="Wang C.-S."/>
            <person name="Xu X.-W."/>
        </authorList>
    </citation>
    <scope>NUCLEOTIDE SEQUENCE [LARGE SCALE GENOMIC DNA]</scope>
    <source>
        <strain evidence="8 9">KCTC 22672</strain>
    </source>
</reference>
<dbReference type="Pfam" id="PF00375">
    <property type="entry name" value="SDF"/>
    <property type="match status" value="1"/>
</dbReference>
<evidence type="ECO:0000256" key="3">
    <source>
        <dbReference type="ARBA" id="ARBA00022475"/>
    </source>
</evidence>
<evidence type="ECO:0000313" key="8">
    <source>
        <dbReference type="EMBL" id="ANY18545.1"/>
    </source>
</evidence>
<evidence type="ECO:0000256" key="5">
    <source>
        <dbReference type="ARBA" id="ARBA00022989"/>
    </source>
</evidence>
<evidence type="ECO:0000256" key="4">
    <source>
        <dbReference type="ARBA" id="ARBA00022692"/>
    </source>
</evidence>
<dbReference type="GO" id="GO:0006835">
    <property type="term" value="P:dicarboxylic acid transport"/>
    <property type="evidence" value="ECO:0007669"/>
    <property type="project" value="TreeGrafter"/>
</dbReference>
<feature type="transmembrane region" description="Helical" evidence="7">
    <location>
        <begin position="21"/>
        <end position="47"/>
    </location>
</feature>
<keyword evidence="3" id="KW-1003">Cell membrane</keyword>
<dbReference type="GO" id="GO:0015293">
    <property type="term" value="F:symporter activity"/>
    <property type="evidence" value="ECO:0007669"/>
    <property type="project" value="UniProtKB-KW"/>
</dbReference>
<dbReference type="GO" id="GO:0005886">
    <property type="term" value="C:plasma membrane"/>
    <property type="evidence" value="ECO:0007669"/>
    <property type="project" value="UniProtKB-SubCell"/>
</dbReference>
<keyword evidence="6 7" id="KW-0472">Membrane</keyword>
<sequence length="430" mass="44590">MTSPGRFPRVAAKPSRRIIVGIWFAIPLWKRVVGALLLGVVAGLVWGPGAESIKIVGDVFIAFIKMLVVPLIFLSVVSGVASIGDLRKLGSVGWRALLLFLLTSQVAVWLGLALGTVFTPGLGVDTSAIVRGDPPAPSEATWRDMLLGVIPQSPVQVMADANVLPLIVFALLVGVGIVMAKEEGGPVARLFDSGAVVMQKVTILVMELTPFGVFALMAWVAGTLGRDALVALAQVVALNYLGCFLIIGLVYASLIRFVAKLPVVDFFRGMADAIAVAYSTASSSATLPVTLRCTQRNLGVSAPTSSFVVSLGATINMDGTAMYLGLATLFGAQLFGVPLDLGDYILVSVLATLGSIGAAGIPGSGLIMMALVFGAVGVPLETIAFVAGIDRIMDMMRTATNVTGDGTVTTTVAALVGDIDRGEMISADDV</sequence>
<keyword evidence="4 7" id="KW-0812">Transmembrane</keyword>
<dbReference type="STRING" id="692370.A6F68_00009"/>
<dbReference type="PATRIC" id="fig|692370.5.peg.9"/>
<keyword evidence="9" id="KW-1185">Reference proteome</keyword>
<feature type="transmembrane region" description="Helical" evidence="7">
    <location>
        <begin position="307"/>
        <end position="332"/>
    </location>
</feature>
<dbReference type="Gene3D" id="1.10.3860.10">
    <property type="entry name" value="Sodium:dicarboxylate symporter"/>
    <property type="match status" value="1"/>
</dbReference>
<comment type="subcellular location">
    <subcellularLocation>
        <location evidence="1">Cell membrane</location>
        <topology evidence="1">Multi-pass membrane protein</topology>
    </subcellularLocation>
</comment>
<gene>
    <name evidence="8" type="primary">dctA_1</name>
    <name evidence="8" type="ORF">A6F68_00009</name>
</gene>
<keyword evidence="2" id="KW-0813">Transport</keyword>
<feature type="transmembrane region" description="Helical" evidence="7">
    <location>
        <begin position="344"/>
        <end position="361"/>
    </location>
</feature>
<feature type="transmembrane region" description="Helical" evidence="7">
    <location>
        <begin position="163"/>
        <end position="180"/>
    </location>
</feature>
<feature type="transmembrane region" description="Helical" evidence="7">
    <location>
        <begin position="367"/>
        <end position="389"/>
    </location>
</feature>
<feature type="transmembrane region" description="Helical" evidence="7">
    <location>
        <begin position="59"/>
        <end position="84"/>
    </location>
</feature>
<evidence type="ECO:0000256" key="1">
    <source>
        <dbReference type="ARBA" id="ARBA00004651"/>
    </source>
</evidence>
<feature type="transmembrane region" description="Helical" evidence="7">
    <location>
        <begin position="201"/>
        <end position="222"/>
    </location>
</feature>
<dbReference type="KEGG" id="ado:A6F68_00009"/>